<dbReference type="PROSITE" id="PS50865">
    <property type="entry name" value="ZF_MYND_2"/>
    <property type="match status" value="1"/>
</dbReference>
<dbReference type="VEuPathDB" id="FungiDB:SCHCODRAFT_02504332"/>
<dbReference type="OrthoDB" id="432970at2759"/>
<dbReference type="Gene3D" id="6.10.140.2220">
    <property type="match status" value="1"/>
</dbReference>
<accession>D8Q889</accession>
<keyword evidence="2 4" id="KW-0863">Zinc-finger</keyword>
<dbReference type="Pfam" id="PF01753">
    <property type="entry name" value="zf-MYND"/>
    <property type="match status" value="1"/>
</dbReference>
<dbReference type="Proteomes" id="UP000007431">
    <property type="component" value="Unassembled WGS sequence"/>
</dbReference>
<dbReference type="EMBL" id="GL377307">
    <property type="protein sequence ID" value="EFI96151.1"/>
    <property type="molecule type" value="Genomic_DNA"/>
</dbReference>
<dbReference type="OMA" id="CNTHTES"/>
<protein>
    <recommendedName>
        <fullName evidence="5">MYND-type domain-containing protein</fullName>
    </recommendedName>
</protein>
<dbReference type="InParanoid" id="D8Q889"/>
<evidence type="ECO:0000256" key="3">
    <source>
        <dbReference type="ARBA" id="ARBA00022833"/>
    </source>
</evidence>
<evidence type="ECO:0000313" key="7">
    <source>
        <dbReference type="Proteomes" id="UP000007431"/>
    </source>
</evidence>
<dbReference type="GO" id="GO:0008270">
    <property type="term" value="F:zinc ion binding"/>
    <property type="evidence" value="ECO:0007669"/>
    <property type="project" value="UniProtKB-KW"/>
</dbReference>
<proteinExistence type="predicted"/>
<gene>
    <name evidence="6" type="ORF">SCHCODRAFT_85428</name>
</gene>
<evidence type="ECO:0000256" key="1">
    <source>
        <dbReference type="ARBA" id="ARBA00022723"/>
    </source>
</evidence>
<dbReference type="eggNOG" id="ENOG502RBM3">
    <property type="taxonomic scope" value="Eukaryota"/>
</dbReference>
<evidence type="ECO:0000259" key="5">
    <source>
        <dbReference type="PROSITE" id="PS50865"/>
    </source>
</evidence>
<dbReference type="SUPFAM" id="SSF144232">
    <property type="entry name" value="HIT/MYND zinc finger-like"/>
    <property type="match status" value="1"/>
</dbReference>
<reference evidence="6 7" key="1">
    <citation type="journal article" date="2010" name="Nat. Biotechnol.">
        <title>Genome sequence of the model mushroom Schizophyllum commune.</title>
        <authorList>
            <person name="Ohm R.A."/>
            <person name="de Jong J.F."/>
            <person name="Lugones L.G."/>
            <person name="Aerts A."/>
            <person name="Kothe E."/>
            <person name="Stajich J.E."/>
            <person name="de Vries R.P."/>
            <person name="Record E."/>
            <person name="Levasseur A."/>
            <person name="Baker S.E."/>
            <person name="Bartholomew K.A."/>
            <person name="Coutinho P.M."/>
            <person name="Erdmann S."/>
            <person name="Fowler T.J."/>
            <person name="Gathman A.C."/>
            <person name="Lombard V."/>
            <person name="Henrissat B."/>
            <person name="Knabe N."/>
            <person name="Kuees U."/>
            <person name="Lilly W.W."/>
            <person name="Lindquist E."/>
            <person name="Lucas S."/>
            <person name="Magnuson J.K."/>
            <person name="Piumi F."/>
            <person name="Raudaskoski M."/>
            <person name="Salamov A."/>
            <person name="Schmutz J."/>
            <person name="Schwarze F.W.M.R."/>
            <person name="vanKuyk P.A."/>
            <person name="Horton J.S."/>
            <person name="Grigoriev I.V."/>
            <person name="Woesten H.A.B."/>
        </authorList>
    </citation>
    <scope>NUCLEOTIDE SEQUENCE [LARGE SCALE GENOMIC DNA]</scope>
    <source>
        <strain evidence="7">H4-8 / FGSC 9210</strain>
    </source>
</reference>
<keyword evidence="7" id="KW-1185">Reference proteome</keyword>
<keyword evidence="1" id="KW-0479">Metal-binding</keyword>
<dbReference type="AlphaFoldDB" id="D8Q889"/>
<evidence type="ECO:0000256" key="2">
    <source>
        <dbReference type="ARBA" id="ARBA00022771"/>
    </source>
</evidence>
<keyword evidence="3" id="KW-0862">Zinc</keyword>
<evidence type="ECO:0000313" key="6">
    <source>
        <dbReference type="EMBL" id="EFI96151.1"/>
    </source>
</evidence>
<organism evidence="7">
    <name type="scientific">Schizophyllum commune (strain H4-8 / FGSC 9210)</name>
    <name type="common">Split gill fungus</name>
    <dbReference type="NCBI Taxonomy" id="578458"/>
    <lineage>
        <taxon>Eukaryota</taxon>
        <taxon>Fungi</taxon>
        <taxon>Dikarya</taxon>
        <taxon>Basidiomycota</taxon>
        <taxon>Agaricomycotina</taxon>
        <taxon>Agaricomycetes</taxon>
        <taxon>Agaricomycetidae</taxon>
        <taxon>Agaricales</taxon>
        <taxon>Schizophyllaceae</taxon>
        <taxon>Schizophyllum</taxon>
    </lineage>
</organism>
<dbReference type="HOGENOM" id="CLU_094262_0_1_1"/>
<dbReference type="GeneID" id="9586877"/>
<sequence length="234" mass="26977">MAPKLGIYAKEARVCQNCHKSQTEVKLLSCSKCKLSHYCSRECQVAHWPSHKAQCKLNAETREKLKARSIGGDQPDIVEINRKFKEWQQIFRPLFHHTQCSALDLFSDPHRASTHLLHVVLTLNPRPRKPHSAACAFLVQDVIVLPIDEFFEMLPPPVRAQLEVARADHQEQTRQIRRVNPNAPGSALMIATLEGYHITRLIPAIFEDPPAEYREYDPDWEMMFREHVALGKRM</sequence>
<dbReference type="RefSeq" id="XP_003031054.1">
    <property type="nucleotide sequence ID" value="XM_003031008.1"/>
</dbReference>
<feature type="domain" description="MYND-type" evidence="5">
    <location>
        <begin position="15"/>
        <end position="55"/>
    </location>
</feature>
<dbReference type="InterPro" id="IPR002893">
    <property type="entry name" value="Znf_MYND"/>
</dbReference>
<name>D8Q889_SCHCM</name>
<evidence type="ECO:0000256" key="4">
    <source>
        <dbReference type="PROSITE-ProRule" id="PRU00134"/>
    </source>
</evidence>
<dbReference type="KEGG" id="scm:SCHCO_02504332"/>
<dbReference type="PROSITE" id="PS01360">
    <property type="entry name" value="ZF_MYND_1"/>
    <property type="match status" value="1"/>
</dbReference>